<evidence type="ECO:0000313" key="4">
    <source>
        <dbReference type="EMBL" id="OVE85906.1"/>
    </source>
</evidence>
<evidence type="ECO:0000313" key="5">
    <source>
        <dbReference type="Proteomes" id="UP000196084"/>
    </source>
</evidence>
<keyword evidence="2" id="KW-0472">Membrane</keyword>
<dbReference type="EMBL" id="MWPH01000001">
    <property type="protein sequence ID" value="OVE85906.1"/>
    <property type="molecule type" value="Genomic_DNA"/>
</dbReference>
<protein>
    <recommendedName>
        <fullName evidence="3">YdbS-like PH domain-containing protein</fullName>
    </recommendedName>
</protein>
<reference evidence="4 5" key="1">
    <citation type="submission" date="2017-02" db="EMBL/GenBank/DDBJ databases">
        <title>Natronthermophilus aegyptiacus gen. nov.,sp. nov., an aerobic, extremely halophilic alkalithermophilic archaeon isolated from the athalassohaline Wadi An Natrun, Egypt.</title>
        <authorList>
            <person name="Zhao B."/>
        </authorList>
    </citation>
    <scope>NUCLEOTIDE SEQUENCE [LARGE SCALE GENOMIC DNA]</scope>
    <source>
        <strain evidence="4 5">CGMCC 1.3597</strain>
    </source>
</reference>
<evidence type="ECO:0000259" key="3">
    <source>
        <dbReference type="Pfam" id="PF03703"/>
    </source>
</evidence>
<keyword evidence="2" id="KW-1133">Transmembrane helix</keyword>
<dbReference type="PANTHER" id="PTHR34473">
    <property type="entry name" value="UPF0699 TRANSMEMBRANE PROTEIN YDBS"/>
    <property type="match status" value="1"/>
</dbReference>
<keyword evidence="5" id="KW-1185">Reference proteome</keyword>
<keyword evidence="2" id="KW-0812">Transmembrane</keyword>
<dbReference type="Pfam" id="PF03703">
    <property type="entry name" value="bPH_2"/>
    <property type="match status" value="1"/>
</dbReference>
<dbReference type="OrthoDB" id="204675at2157"/>
<accession>A0A202ECB5</accession>
<evidence type="ECO:0000256" key="2">
    <source>
        <dbReference type="SAM" id="Phobius"/>
    </source>
</evidence>
<comment type="caution">
    <text evidence="4">The sequence shown here is derived from an EMBL/GenBank/DDBJ whole genome shotgun (WGS) entry which is preliminary data.</text>
</comment>
<dbReference type="RefSeq" id="WP_054863778.1">
    <property type="nucleotide sequence ID" value="NZ_MWPH01000001.1"/>
</dbReference>
<organism evidence="4 5">
    <name type="scientific">Natronolimnobius baerhuensis</name>
    <dbReference type="NCBI Taxonomy" id="253108"/>
    <lineage>
        <taxon>Archaea</taxon>
        <taxon>Methanobacteriati</taxon>
        <taxon>Methanobacteriota</taxon>
        <taxon>Stenosarchaea group</taxon>
        <taxon>Halobacteria</taxon>
        <taxon>Halobacteriales</taxon>
        <taxon>Natrialbaceae</taxon>
        <taxon>Natronolimnobius</taxon>
    </lineage>
</organism>
<feature type="transmembrane region" description="Helical" evidence="2">
    <location>
        <begin position="40"/>
        <end position="60"/>
    </location>
</feature>
<sequence>MTEPANERRDRSVDATALEWLVLEPDEEIRVQTGPRIQTIYPWLALALVGSLVVSIAVWIDVLSLLGLLWIPVFVAPAIWQYAQVTRTAFVVTTHRVAIRSGVLGLSVRVVGLERVQNTTRSQHALGRVADYGTVTLETASGSMLSFWNVEGPATVQASLESVTQSEDDDSDGRPAVPGSSEHWQTVLAEVRAWRRTLEETHSS</sequence>
<name>A0A202ECB5_9EURY</name>
<dbReference type="InterPro" id="IPR005182">
    <property type="entry name" value="YdbS-like_PH"/>
</dbReference>
<feature type="transmembrane region" description="Helical" evidence="2">
    <location>
        <begin position="66"/>
        <end position="83"/>
    </location>
</feature>
<feature type="region of interest" description="Disordered" evidence="1">
    <location>
        <begin position="162"/>
        <end position="182"/>
    </location>
</feature>
<proteinExistence type="predicted"/>
<dbReference type="PANTHER" id="PTHR34473:SF2">
    <property type="entry name" value="UPF0699 TRANSMEMBRANE PROTEIN YDBT"/>
    <property type="match status" value="1"/>
</dbReference>
<evidence type="ECO:0000256" key="1">
    <source>
        <dbReference type="SAM" id="MobiDB-lite"/>
    </source>
</evidence>
<gene>
    <name evidence="4" type="ORF">B2G88_03600</name>
</gene>
<dbReference type="Proteomes" id="UP000196084">
    <property type="component" value="Unassembled WGS sequence"/>
</dbReference>
<dbReference type="AlphaFoldDB" id="A0A202ECB5"/>
<feature type="domain" description="YdbS-like PH" evidence="3">
    <location>
        <begin position="87"/>
        <end position="157"/>
    </location>
</feature>